<keyword evidence="3" id="KW-1185">Reference proteome</keyword>
<proteinExistence type="predicted"/>
<feature type="compositionally biased region" description="Polar residues" evidence="1">
    <location>
        <begin position="48"/>
        <end position="67"/>
    </location>
</feature>
<dbReference type="Proteomes" id="UP001497516">
    <property type="component" value="Chromosome 7"/>
</dbReference>
<evidence type="ECO:0000313" key="2">
    <source>
        <dbReference type="EMBL" id="CAL1399505.1"/>
    </source>
</evidence>
<accession>A0AAV2FPH2</accession>
<dbReference type="AlphaFoldDB" id="A0AAV2FPH2"/>
<protein>
    <submittedName>
        <fullName evidence="2">Uncharacterized protein</fullName>
    </submittedName>
</protein>
<name>A0AAV2FPH2_9ROSI</name>
<reference evidence="2 3" key="1">
    <citation type="submission" date="2024-04" db="EMBL/GenBank/DDBJ databases">
        <authorList>
            <person name="Fracassetti M."/>
        </authorList>
    </citation>
    <scope>NUCLEOTIDE SEQUENCE [LARGE SCALE GENOMIC DNA]</scope>
</reference>
<evidence type="ECO:0000313" key="3">
    <source>
        <dbReference type="Proteomes" id="UP001497516"/>
    </source>
</evidence>
<sequence>MTNGNDTETHNSREEKRLRCSPTVDGRGQRRMSSSELKKPPTRRSHSGTRSPSETLSAAKSETQAEQSKTREENPRSEKKSSRSEI</sequence>
<feature type="region of interest" description="Disordered" evidence="1">
    <location>
        <begin position="1"/>
        <end position="86"/>
    </location>
</feature>
<dbReference type="EMBL" id="OZ034820">
    <property type="protein sequence ID" value="CAL1399505.1"/>
    <property type="molecule type" value="Genomic_DNA"/>
</dbReference>
<feature type="compositionally biased region" description="Basic and acidic residues" evidence="1">
    <location>
        <begin position="68"/>
        <end position="86"/>
    </location>
</feature>
<gene>
    <name evidence="2" type="ORF">LTRI10_LOCUS39686</name>
</gene>
<feature type="compositionally biased region" description="Basic and acidic residues" evidence="1">
    <location>
        <begin position="7"/>
        <end position="18"/>
    </location>
</feature>
<organism evidence="2 3">
    <name type="scientific">Linum trigynum</name>
    <dbReference type="NCBI Taxonomy" id="586398"/>
    <lineage>
        <taxon>Eukaryota</taxon>
        <taxon>Viridiplantae</taxon>
        <taxon>Streptophyta</taxon>
        <taxon>Embryophyta</taxon>
        <taxon>Tracheophyta</taxon>
        <taxon>Spermatophyta</taxon>
        <taxon>Magnoliopsida</taxon>
        <taxon>eudicotyledons</taxon>
        <taxon>Gunneridae</taxon>
        <taxon>Pentapetalae</taxon>
        <taxon>rosids</taxon>
        <taxon>fabids</taxon>
        <taxon>Malpighiales</taxon>
        <taxon>Linaceae</taxon>
        <taxon>Linum</taxon>
    </lineage>
</organism>
<evidence type="ECO:0000256" key="1">
    <source>
        <dbReference type="SAM" id="MobiDB-lite"/>
    </source>
</evidence>